<evidence type="ECO:0000313" key="9">
    <source>
        <dbReference type="Proteomes" id="UP000824890"/>
    </source>
</evidence>
<dbReference type="PANTHER" id="PTHR12506">
    <property type="entry name" value="PROTEIN PHOSPHATASE RELATED"/>
    <property type="match status" value="1"/>
</dbReference>
<dbReference type="PANTHER" id="PTHR12506:SF78">
    <property type="entry name" value="C3H1-TYPE DOMAIN-CONTAINING PROTEIN"/>
    <property type="match status" value="1"/>
</dbReference>
<dbReference type="Proteomes" id="UP000824890">
    <property type="component" value="Unassembled WGS sequence"/>
</dbReference>
<keyword evidence="3 5" id="KW-0862">Zinc</keyword>
<dbReference type="InterPro" id="IPR050974">
    <property type="entry name" value="Plant_ZF_CCCH"/>
</dbReference>
<gene>
    <name evidence="8" type="ORF">HID58_010903</name>
</gene>
<feature type="zinc finger region" description="C3H1-type" evidence="5">
    <location>
        <begin position="117"/>
        <end position="145"/>
    </location>
</feature>
<protein>
    <recommendedName>
        <fullName evidence="7">C3H1-type domain-containing protein</fullName>
    </recommendedName>
</protein>
<sequence>MINQEAMWQMNLSSDETMELGSYPERPGEPDCSYYIRTGLCRFGSTCRFNHPRDRELVIATARMRGEYPERIGQPECEYYLKTGTCKFGVTCKFHHPRNKAGIAGRVSLNMLGYHLRSNEVDCAYFLRTGHCKFGATCKFNHPQPQPTTNLMVPTSGQQQSYPWSRASFIPTPRWQDPSGFTPLMMPQGVVWNPYTGQLGSVSPSGTGNDHNNYRELQQNESGSSVPQGGIYALPSESVFPERPGQPECQFYMKTGDCKFGTVCKFHHPRNRQTPPPDCLLSPIGLPLRPVSCSTSERKHMENRCVCSIVAIESASLVQAVNFITQWGYSHTTTQFQRLMRLWKQQPDIPEDSQFLKQDKQLPPLVKKLPLILLISE</sequence>
<evidence type="ECO:0000256" key="2">
    <source>
        <dbReference type="ARBA" id="ARBA00022771"/>
    </source>
</evidence>
<feature type="zinc finger region" description="C3H1-type" evidence="5">
    <location>
        <begin position="243"/>
        <end position="271"/>
    </location>
</feature>
<keyword evidence="4" id="KW-0238">DNA-binding</keyword>
<dbReference type="Gene3D" id="4.10.1000.10">
    <property type="entry name" value="Zinc finger, CCCH-type"/>
    <property type="match status" value="3"/>
</dbReference>
<evidence type="ECO:0000256" key="1">
    <source>
        <dbReference type="ARBA" id="ARBA00022723"/>
    </source>
</evidence>
<feature type="domain" description="C3H1-type" evidence="7">
    <location>
        <begin position="243"/>
        <end position="271"/>
    </location>
</feature>
<evidence type="ECO:0000259" key="7">
    <source>
        <dbReference type="PROSITE" id="PS50103"/>
    </source>
</evidence>
<keyword evidence="2 5" id="KW-0863">Zinc-finger</keyword>
<keyword evidence="1 5" id="KW-0479">Metal-binding</keyword>
<dbReference type="PROSITE" id="PS50103">
    <property type="entry name" value="ZF_C3H1"/>
    <property type="match status" value="4"/>
</dbReference>
<name>A0ABQ8DZB8_BRANA</name>
<feature type="zinc finger region" description="C3H1-type" evidence="5">
    <location>
        <begin position="71"/>
        <end position="99"/>
    </location>
</feature>
<organism evidence="8 9">
    <name type="scientific">Brassica napus</name>
    <name type="common">Rape</name>
    <dbReference type="NCBI Taxonomy" id="3708"/>
    <lineage>
        <taxon>Eukaryota</taxon>
        <taxon>Viridiplantae</taxon>
        <taxon>Streptophyta</taxon>
        <taxon>Embryophyta</taxon>
        <taxon>Tracheophyta</taxon>
        <taxon>Spermatophyta</taxon>
        <taxon>Magnoliopsida</taxon>
        <taxon>eudicotyledons</taxon>
        <taxon>Gunneridae</taxon>
        <taxon>Pentapetalae</taxon>
        <taxon>rosids</taxon>
        <taxon>malvids</taxon>
        <taxon>Brassicales</taxon>
        <taxon>Brassicaceae</taxon>
        <taxon>Brassiceae</taxon>
        <taxon>Brassica</taxon>
    </lineage>
</organism>
<feature type="domain" description="C3H1-type" evidence="7">
    <location>
        <begin position="26"/>
        <end position="54"/>
    </location>
</feature>
<evidence type="ECO:0000256" key="6">
    <source>
        <dbReference type="SAM" id="MobiDB-lite"/>
    </source>
</evidence>
<dbReference type="Pfam" id="PF00642">
    <property type="entry name" value="zf-CCCH"/>
    <property type="match status" value="4"/>
</dbReference>
<evidence type="ECO:0000256" key="3">
    <source>
        <dbReference type="ARBA" id="ARBA00022833"/>
    </source>
</evidence>
<dbReference type="InterPro" id="IPR000571">
    <property type="entry name" value="Znf_CCCH"/>
</dbReference>
<dbReference type="InterPro" id="IPR036855">
    <property type="entry name" value="Znf_CCCH_sf"/>
</dbReference>
<proteinExistence type="predicted"/>
<feature type="region of interest" description="Disordered" evidence="6">
    <location>
        <begin position="202"/>
        <end position="226"/>
    </location>
</feature>
<evidence type="ECO:0000313" key="8">
    <source>
        <dbReference type="EMBL" id="KAH0933786.1"/>
    </source>
</evidence>
<comment type="caution">
    <text evidence="8">The sequence shown here is derived from an EMBL/GenBank/DDBJ whole genome shotgun (WGS) entry which is preliminary data.</text>
</comment>
<accession>A0ABQ8DZB8</accession>
<dbReference type="EMBL" id="JAGKQM010000003">
    <property type="protein sequence ID" value="KAH0933786.1"/>
    <property type="molecule type" value="Genomic_DNA"/>
</dbReference>
<feature type="domain" description="C3H1-type" evidence="7">
    <location>
        <begin position="71"/>
        <end position="99"/>
    </location>
</feature>
<evidence type="ECO:0000256" key="4">
    <source>
        <dbReference type="ARBA" id="ARBA00023125"/>
    </source>
</evidence>
<keyword evidence="9" id="KW-1185">Reference proteome</keyword>
<feature type="zinc finger region" description="C3H1-type" evidence="5">
    <location>
        <begin position="26"/>
        <end position="54"/>
    </location>
</feature>
<evidence type="ECO:0000256" key="5">
    <source>
        <dbReference type="PROSITE-ProRule" id="PRU00723"/>
    </source>
</evidence>
<feature type="domain" description="C3H1-type" evidence="7">
    <location>
        <begin position="117"/>
        <end position="145"/>
    </location>
</feature>
<dbReference type="SMART" id="SM00356">
    <property type="entry name" value="ZnF_C3H1"/>
    <property type="match status" value="4"/>
</dbReference>
<dbReference type="SUPFAM" id="SSF90229">
    <property type="entry name" value="CCCH zinc finger"/>
    <property type="match status" value="4"/>
</dbReference>
<reference evidence="8 9" key="1">
    <citation type="submission" date="2021-05" db="EMBL/GenBank/DDBJ databases">
        <title>Genome Assembly of Synthetic Allotetraploid Brassica napus Reveals Homoeologous Exchanges between Subgenomes.</title>
        <authorList>
            <person name="Davis J.T."/>
        </authorList>
    </citation>
    <scope>NUCLEOTIDE SEQUENCE [LARGE SCALE GENOMIC DNA]</scope>
    <source>
        <strain evidence="9">cv. Da-Ae</strain>
        <tissue evidence="8">Seedling</tissue>
    </source>
</reference>